<feature type="transmembrane region" description="Helical" evidence="2">
    <location>
        <begin position="28"/>
        <end position="46"/>
    </location>
</feature>
<dbReference type="AlphaFoldDB" id="A0A4S4K5W1"/>
<evidence type="ECO:0000313" key="4">
    <source>
        <dbReference type="Proteomes" id="UP000309038"/>
    </source>
</evidence>
<comment type="caution">
    <text evidence="3">The sequence shown here is derived from an EMBL/GenBank/DDBJ whole genome shotgun (WGS) entry which is preliminary data.</text>
</comment>
<dbReference type="EMBL" id="SGPJ01000763">
    <property type="protein sequence ID" value="THG93135.1"/>
    <property type="molecule type" value="Genomic_DNA"/>
</dbReference>
<feature type="transmembrane region" description="Helical" evidence="2">
    <location>
        <begin position="58"/>
        <end position="81"/>
    </location>
</feature>
<sequence length="365" mass="39717">MSDCPLPNAETALAWLPPDVGAQLQASAYLYVATLGAWIWDFLMASWEESTVLFRYRFSFPGIVYIIARVASLAYIVTATVFQVGNVGNCNALLIAIGTVGTIAVPANSYLMFMRVRAVFNDSKPIVIIFGFLWVATLAGSITAPFSLKGVHIGTTQRCINSEVKQYGSAGIIIATCNDTLIFLAITYRLIMHHVPSDSWSHRLRGFLRGDGMGKMSKLLLQTGQLYYLYVAALTIATAGMNILTSVSILAPAFPPVLHAMFTVPNVALTNAMACRVFRQVKLGVLVERPSEVSQRSGTIKFSTPLSVRRIGHSATATYLDQDTFLSDLDNKGMLRVAIRRETETASHEASSSEGGKGTDLMEDV</sequence>
<keyword evidence="2" id="KW-0472">Membrane</keyword>
<proteinExistence type="predicted"/>
<evidence type="ECO:0000256" key="2">
    <source>
        <dbReference type="SAM" id="Phobius"/>
    </source>
</evidence>
<keyword evidence="2" id="KW-0812">Transmembrane</keyword>
<accession>A0A4S4K5W1</accession>
<feature type="transmembrane region" description="Helical" evidence="2">
    <location>
        <begin position="125"/>
        <end position="147"/>
    </location>
</feature>
<feature type="transmembrane region" description="Helical" evidence="2">
    <location>
        <begin position="226"/>
        <end position="251"/>
    </location>
</feature>
<organism evidence="3 4">
    <name type="scientific">Hermanssonia centrifuga</name>
    <dbReference type="NCBI Taxonomy" id="98765"/>
    <lineage>
        <taxon>Eukaryota</taxon>
        <taxon>Fungi</taxon>
        <taxon>Dikarya</taxon>
        <taxon>Basidiomycota</taxon>
        <taxon>Agaricomycotina</taxon>
        <taxon>Agaricomycetes</taxon>
        <taxon>Polyporales</taxon>
        <taxon>Meruliaceae</taxon>
        <taxon>Hermanssonia</taxon>
    </lineage>
</organism>
<keyword evidence="2" id="KW-1133">Transmembrane helix</keyword>
<reference evidence="3 4" key="1">
    <citation type="submission" date="2019-02" db="EMBL/GenBank/DDBJ databases">
        <title>Genome sequencing of the rare red list fungi Phlebia centrifuga.</title>
        <authorList>
            <person name="Buettner E."/>
            <person name="Kellner H."/>
        </authorList>
    </citation>
    <scope>NUCLEOTIDE SEQUENCE [LARGE SCALE GENOMIC DNA]</scope>
    <source>
        <strain evidence="3 4">DSM 108282</strain>
    </source>
</reference>
<keyword evidence="4" id="KW-1185">Reference proteome</keyword>
<feature type="transmembrane region" description="Helical" evidence="2">
    <location>
        <begin position="93"/>
        <end position="113"/>
    </location>
</feature>
<feature type="transmembrane region" description="Helical" evidence="2">
    <location>
        <begin position="167"/>
        <end position="191"/>
    </location>
</feature>
<gene>
    <name evidence="3" type="ORF">EW026_g8020</name>
</gene>
<evidence type="ECO:0000256" key="1">
    <source>
        <dbReference type="SAM" id="MobiDB-lite"/>
    </source>
</evidence>
<dbReference type="Proteomes" id="UP000309038">
    <property type="component" value="Unassembled WGS sequence"/>
</dbReference>
<feature type="region of interest" description="Disordered" evidence="1">
    <location>
        <begin position="341"/>
        <end position="365"/>
    </location>
</feature>
<protein>
    <submittedName>
        <fullName evidence="3">Uncharacterized protein</fullName>
    </submittedName>
</protein>
<evidence type="ECO:0000313" key="3">
    <source>
        <dbReference type="EMBL" id="THG93135.1"/>
    </source>
</evidence>
<name>A0A4S4K5W1_9APHY</name>